<organism evidence="1 2">
    <name type="scientific">Paraburkholderia dipogonis</name>
    <dbReference type="NCBI Taxonomy" id="1211383"/>
    <lineage>
        <taxon>Bacteria</taxon>
        <taxon>Pseudomonadati</taxon>
        <taxon>Pseudomonadota</taxon>
        <taxon>Betaproteobacteria</taxon>
        <taxon>Burkholderiales</taxon>
        <taxon>Burkholderiaceae</taxon>
        <taxon>Paraburkholderia</taxon>
    </lineage>
</organism>
<evidence type="ECO:0000313" key="1">
    <source>
        <dbReference type="EMBL" id="TFE36543.1"/>
    </source>
</evidence>
<dbReference type="AlphaFoldDB" id="A0A4Y8MGM0"/>
<comment type="caution">
    <text evidence="1">The sequence shown here is derived from an EMBL/GenBank/DDBJ whole genome shotgun (WGS) entry which is preliminary data.</text>
</comment>
<proteinExistence type="predicted"/>
<dbReference type="RefSeq" id="WP_134466642.1">
    <property type="nucleotide sequence ID" value="NZ_SNVI01000008.1"/>
</dbReference>
<sequence>MALTPAQMALLGGANGALGAYAGSQGGGSAGAGMMAGGMSSLAYSNPYSAAAMAAGSAFSSMMGGADPSNSSGVSGGYRVDTGQTALDGSGWTVSTGSSKASSVPTAASATQAVAQTAIAATQNPMLLLAAVAMVMVWRRHS</sequence>
<name>A0A4Y8MGM0_9BURK</name>
<accession>A0A4Y8MGM0</accession>
<protein>
    <submittedName>
        <fullName evidence="1">Uncharacterized protein</fullName>
    </submittedName>
</protein>
<evidence type="ECO:0000313" key="2">
    <source>
        <dbReference type="Proteomes" id="UP000297385"/>
    </source>
</evidence>
<reference evidence="1 2" key="1">
    <citation type="submission" date="2019-03" db="EMBL/GenBank/DDBJ databases">
        <title>Complete Genome Sequence of Paraburkholderia dipogonis ICMP 19430T, a Nitrogen-fixing Symbiont of the South African Invasive Legume Dipogon lignosus in New Zealand.</title>
        <authorList>
            <person name="De Meyer S.E."/>
        </authorList>
    </citation>
    <scope>NUCLEOTIDE SEQUENCE [LARGE SCALE GENOMIC DNA]</scope>
    <source>
        <strain evidence="1 2">ICMP 19430</strain>
    </source>
</reference>
<gene>
    <name evidence="1" type="ORF">E2553_43230</name>
</gene>
<dbReference type="Proteomes" id="UP000297385">
    <property type="component" value="Unassembled WGS sequence"/>
</dbReference>
<dbReference type="EMBL" id="SNVI01000008">
    <property type="protein sequence ID" value="TFE36543.1"/>
    <property type="molecule type" value="Genomic_DNA"/>
</dbReference>